<sequence length="176" mass="18473">MHPFSVRNAGLAVIALAGLVTGCSSANTPDAAPAASANPYADCAPLTNQEISDAVRAGSLTTHHTPQVCYWEAQVGDGDATVSFTYSAQDSLQQLWDRARADGFQTEHMVITKHVLGTVTATAFYIRNPHDPGDCAVTAAVNGAITWRVQNRSPTTALDPCAASLTLATMMVDLSP</sequence>
<name>A0A5N0EM65_9NOCA</name>
<dbReference type="OrthoDB" id="4548946at2"/>
<keyword evidence="1" id="KW-0732">Signal</keyword>
<dbReference type="Pfam" id="PF12079">
    <property type="entry name" value="DUF3558"/>
    <property type="match status" value="1"/>
</dbReference>
<comment type="caution">
    <text evidence="2">The sequence shown here is derived from an EMBL/GenBank/DDBJ whole genome shotgun (WGS) entry which is preliminary data.</text>
</comment>
<evidence type="ECO:0000256" key="1">
    <source>
        <dbReference type="SAM" id="SignalP"/>
    </source>
</evidence>
<dbReference type="RefSeq" id="WP_150401648.1">
    <property type="nucleotide sequence ID" value="NZ_VXLC01000003.1"/>
</dbReference>
<evidence type="ECO:0000313" key="2">
    <source>
        <dbReference type="EMBL" id="KAA8889374.1"/>
    </source>
</evidence>
<dbReference type="PROSITE" id="PS51257">
    <property type="entry name" value="PROKAR_LIPOPROTEIN"/>
    <property type="match status" value="1"/>
</dbReference>
<evidence type="ECO:0000313" key="3">
    <source>
        <dbReference type="Proteomes" id="UP000323876"/>
    </source>
</evidence>
<dbReference type="InterPro" id="IPR024520">
    <property type="entry name" value="DUF3558"/>
</dbReference>
<protein>
    <submittedName>
        <fullName evidence="2">DUF3558 domain-containing protein</fullName>
    </submittedName>
</protein>
<dbReference type="AlphaFoldDB" id="A0A5N0EM65"/>
<accession>A0A5N0EM65</accession>
<dbReference type="Proteomes" id="UP000323876">
    <property type="component" value="Unassembled WGS sequence"/>
</dbReference>
<keyword evidence="3" id="KW-1185">Reference proteome</keyword>
<organism evidence="2 3">
    <name type="scientific">Nocardia colli</name>
    <dbReference type="NCBI Taxonomy" id="2545717"/>
    <lineage>
        <taxon>Bacteria</taxon>
        <taxon>Bacillati</taxon>
        <taxon>Actinomycetota</taxon>
        <taxon>Actinomycetes</taxon>
        <taxon>Mycobacteriales</taxon>
        <taxon>Nocardiaceae</taxon>
        <taxon>Nocardia</taxon>
    </lineage>
</organism>
<proteinExistence type="predicted"/>
<reference evidence="2 3" key="1">
    <citation type="submission" date="2019-09" db="EMBL/GenBank/DDBJ databases">
        <authorList>
            <person name="Wang X."/>
        </authorList>
    </citation>
    <scope>NUCLEOTIDE SEQUENCE [LARGE SCALE GENOMIC DNA]</scope>
    <source>
        <strain evidence="2 3">CICC 11023</strain>
    </source>
</reference>
<dbReference type="EMBL" id="VXLC01000003">
    <property type="protein sequence ID" value="KAA8889374.1"/>
    <property type="molecule type" value="Genomic_DNA"/>
</dbReference>
<gene>
    <name evidence="2" type="ORF">F3087_10605</name>
</gene>
<feature type="signal peptide" evidence="1">
    <location>
        <begin position="1"/>
        <end position="26"/>
    </location>
</feature>
<feature type="chain" id="PRO_5024407748" evidence="1">
    <location>
        <begin position="27"/>
        <end position="176"/>
    </location>
</feature>